<evidence type="ECO:0000256" key="4">
    <source>
        <dbReference type="SAM" id="MobiDB-lite"/>
    </source>
</evidence>
<proteinExistence type="inferred from homology"/>
<dbReference type="GO" id="GO:0048312">
    <property type="term" value="P:intracellular distribution of mitochondria"/>
    <property type="evidence" value="ECO:0007669"/>
    <property type="project" value="TreeGrafter"/>
</dbReference>
<dbReference type="Pfam" id="PF01031">
    <property type="entry name" value="Dynamin_M"/>
    <property type="match status" value="1"/>
</dbReference>
<keyword evidence="7" id="KW-1185">Reference proteome</keyword>
<dbReference type="GO" id="GO:0003924">
    <property type="term" value="F:GTPase activity"/>
    <property type="evidence" value="ECO:0007669"/>
    <property type="project" value="InterPro"/>
</dbReference>
<evidence type="ECO:0000313" key="6">
    <source>
        <dbReference type="EMBL" id="CAE8615651.1"/>
    </source>
</evidence>
<dbReference type="PROSITE" id="PS00410">
    <property type="entry name" value="G_DYNAMIN_1"/>
    <property type="match status" value="1"/>
</dbReference>
<comment type="similarity">
    <text evidence="3">Belongs to the TRAFAC class dynamin-like GTPase superfamily. Dynamin/Fzo/YdjA family.</text>
</comment>
<dbReference type="InterPro" id="IPR019762">
    <property type="entry name" value="Dynamin_GTPase_CS"/>
</dbReference>
<dbReference type="SMART" id="SM00053">
    <property type="entry name" value="DYNc"/>
    <property type="match status" value="1"/>
</dbReference>
<dbReference type="PROSITE" id="PS51718">
    <property type="entry name" value="G_DYNAMIN_2"/>
    <property type="match status" value="1"/>
</dbReference>
<evidence type="ECO:0000256" key="1">
    <source>
        <dbReference type="ARBA" id="ARBA00022741"/>
    </source>
</evidence>
<protein>
    <recommendedName>
        <fullName evidence="5">Dynamin-type G domain-containing protein</fullName>
    </recommendedName>
</protein>
<evidence type="ECO:0000313" key="7">
    <source>
        <dbReference type="Proteomes" id="UP000654075"/>
    </source>
</evidence>
<dbReference type="GO" id="GO:0005739">
    <property type="term" value="C:mitochondrion"/>
    <property type="evidence" value="ECO:0007669"/>
    <property type="project" value="TreeGrafter"/>
</dbReference>
<dbReference type="InterPro" id="IPR027417">
    <property type="entry name" value="P-loop_NTPase"/>
</dbReference>
<feature type="region of interest" description="Disordered" evidence="4">
    <location>
        <begin position="117"/>
        <end position="143"/>
    </location>
</feature>
<dbReference type="InterPro" id="IPR030381">
    <property type="entry name" value="G_DYNAMIN_dom"/>
</dbReference>
<organism evidence="6 7">
    <name type="scientific">Polarella glacialis</name>
    <name type="common">Dinoflagellate</name>
    <dbReference type="NCBI Taxonomy" id="89957"/>
    <lineage>
        <taxon>Eukaryota</taxon>
        <taxon>Sar</taxon>
        <taxon>Alveolata</taxon>
        <taxon>Dinophyceae</taxon>
        <taxon>Suessiales</taxon>
        <taxon>Suessiaceae</taxon>
        <taxon>Polarella</taxon>
    </lineage>
</organism>
<dbReference type="PANTHER" id="PTHR11566:SF21">
    <property type="entry name" value="DYNAMIN RELATED PROTEIN 1, ISOFORM A"/>
    <property type="match status" value="1"/>
</dbReference>
<dbReference type="GO" id="GO:0008017">
    <property type="term" value="F:microtubule binding"/>
    <property type="evidence" value="ECO:0007669"/>
    <property type="project" value="TreeGrafter"/>
</dbReference>
<feature type="domain" description="Dynamin-type G" evidence="5">
    <location>
        <begin position="72"/>
        <end position="363"/>
    </location>
</feature>
<keyword evidence="2 3" id="KW-0342">GTP-binding</keyword>
<dbReference type="PRINTS" id="PR00195">
    <property type="entry name" value="DYNAMIN"/>
</dbReference>
<dbReference type="CDD" id="cd08771">
    <property type="entry name" value="DLP_1"/>
    <property type="match status" value="1"/>
</dbReference>
<accession>A0A813FPI9</accession>
<dbReference type="InterPro" id="IPR000375">
    <property type="entry name" value="Dynamin_stalk"/>
</dbReference>
<dbReference type="EMBL" id="CAJNNV010025678">
    <property type="protein sequence ID" value="CAE8615651.1"/>
    <property type="molecule type" value="Genomic_DNA"/>
</dbReference>
<dbReference type="GO" id="GO:0016020">
    <property type="term" value="C:membrane"/>
    <property type="evidence" value="ECO:0007669"/>
    <property type="project" value="TreeGrafter"/>
</dbReference>
<dbReference type="SUPFAM" id="SSF52540">
    <property type="entry name" value="P-loop containing nucleoside triphosphate hydrolases"/>
    <property type="match status" value="1"/>
</dbReference>
<dbReference type="GO" id="GO:0016559">
    <property type="term" value="P:peroxisome fission"/>
    <property type="evidence" value="ECO:0007669"/>
    <property type="project" value="TreeGrafter"/>
</dbReference>
<dbReference type="InterPro" id="IPR022812">
    <property type="entry name" value="Dynamin"/>
</dbReference>
<evidence type="ECO:0000259" key="5">
    <source>
        <dbReference type="PROSITE" id="PS51718"/>
    </source>
</evidence>
<dbReference type="GO" id="GO:0005525">
    <property type="term" value="F:GTP binding"/>
    <property type="evidence" value="ECO:0007669"/>
    <property type="project" value="UniProtKB-KW"/>
</dbReference>
<feature type="non-terminal residue" evidence="6">
    <location>
        <position position="392"/>
    </location>
</feature>
<dbReference type="GO" id="GO:0000266">
    <property type="term" value="P:mitochondrial fission"/>
    <property type="evidence" value="ECO:0007669"/>
    <property type="project" value="TreeGrafter"/>
</dbReference>
<dbReference type="AlphaFoldDB" id="A0A813FPI9"/>
<dbReference type="GO" id="GO:0006897">
    <property type="term" value="P:endocytosis"/>
    <property type="evidence" value="ECO:0007669"/>
    <property type="project" value="TreeGrafter"/>
</dbReference>
<feature type="non-terminal residue" evidence="6">
    <location>
        <position position="1"/>
    </location>
</feature>
<evidence type="ECO:0000256" key="2">
    <source>
        <dbReference type="ARBA" id="ARBA00023134"/>
    </source>
</evidence>
<dbReference type="Gene3D" id="3.40.50.300">
    <property type="entry name" value="P-loop containing nucleotide triphosphate hydrolases"/>
    <property type="match status" value="1"/>
</dbReference>
<reference evidence="6" key="1">
    <citation type="submission" date="2021-02" db="EMBL/GenBank/DDBJ databases">
        <authorList>
            <person name="Dougan E. K."/>
            <person name="Rhodes N."/>
            <person name="Thang M."/>
            <person name="Chan C."/>
        </authorList>
    </citation>
    <scope>NUCLEOTIDE SEQUENCE</scope>
</reference>
<dbReference type="OrthoDB" id="5061070at2759"/>
<dbReference type="Proteomes" id="UP000654075">
    <property type="component" value="Unassembled WGS sequence"/>
</dbReference>
<dbReference type="InterPro" id="IPR045063">
    <property type="entry name" value="Dynamin_N"/>
</dbReference>
<comment type="caution">
    <text evidence="6">The sequence shown here is derived from an EMBL/GenBank/DDBJ whole genome shotgun (WGS) entry which is preliminary data.</text>
</comment>
<keyword evidence="1 3" id="KW-0547">Nucleotide-binding</keyword>
<sequence length="392" mass="42832">GFQAGLLAFDDRAQLEAAHRLSREEPSSEFLEARESQLPVAKPCDPLPAMDDPLAVVNALHKVVLGAGLHADLGLPMIAVVGSQSVGKTSVLESLVGRDFLPRGSGIVTRRPLILQLRTTRQPPQNQPDSSTADSSAAGQPVADNQREWAEFEHLPGEQFSSFEAVRREVERETERVCGSHRGVSDQPILLRIFSPSVMDLTLVDLPGLTKVPTGDQPKDISERIRNLVLRYILPKSSIILAVSAANADLATSDALALAREVDPLGERTLGVLTKLDLADESGSAIEALQGRLYPLRLGYVGVICRSERDSATGLTFEDALKAEEEFLARSRSLKPVASLCGIPNLARRLQFLLLQHIREALPELRSNLQHLADVCRQELLSFGDQELEQRM</sequence>
<name>A0A813FPI9_POLGL</name>
<feature type="compositionally biased region" description="Polar residues" evidence="4">
    <location>
        <begin position="117"/>
        <end position="138"/>
    </location>
</feature>
<dbReference type="PANTHER" id="PTHR11566">
    <property type="entry name" value="DYNAMIN"/>
    <property type="match status" value="1"/>
</dbReference>
<gene>
    <name evidence="6" type="ORF">PGLA1383_LOCUS33357</name>
</gene>
<dbReference type="GO" id="GO:0005874">
    <property type="term" value="C:microtubule"/>
    <property type="evidence" value="ECO:0007669"/>
    <property type="project" value="TreeGrafter"/>
</dbReference>
<dbReference type="InterPro" id="IPR001401">
    <property type="entry name" value="Dynamin_GTPase"/>
</dbReference>
<dbReference type="OMA" id="PFPRKSG"/>
<dbReference type="Pfam" id="PF00350">
    <property type="entry name" value="Dynamin_N"/>
    <property type="match status" value="1"/>
</dbReference>
<evidence type="ECO:0000256" key="3">
    <source>
        <dbReference type="RuleBase" id="RU003932"/>
    </source>
</evidence>